<reference evidence="6" key="3">
    <citation type="submission" date="2021-05" db="EMBL/GenBank/DDBJ databases">
        <title>Whole genome PacBio Sequel sequence of Salmonella enterica subsp. enterica.</title>
        <authorList>
            <person name="Hoffmann M."/>
            <person name="Balkey M."/>
            <person name="Luo Y."/>
        </authorList>
    </citation>
    <scope>NUCLEOTIDE SEQUENCE</scope>
    <source>
        <strain evidence="4">CFSAN008783</strain>
        <strain evidence="3">CFSAN008785</strain>
        <strain evidence="6">CFSAN008789</strain>
        <strain evidence="5">CFSAN008810</strain>
        <strain evidence="2">CFSAN029891</strain>
        <strain evidence="1">CFSAN029895</strain>
        <strain evidence="7">CFSAN044875</strain>
    </source>
</reference>
<dbReference type="EMBL" id="CP075050">
    <property type="protein sequence ID" value="QVY47258.1"/>
    <property type="molecule type" value="Genomic_DNA"/>
</dbReference>
<evidence type="ECO:0000313" key="3">
    <source>
        <dbReference type="EMBL" id="QVS75207.1"/>
    </source>
</evidence>
<dbReference type="EMBL" id="CP074626">
    <property type="protein sequence ID" value="QVR88335.1"/>
    <property type="molecule type" value="Genomic_DNA"/>
</dbReference>
<proteinExistence type="predicted"/>
<dbReference type="InterPro" id="IPR047729">
    <property type="entry name" value="Sce7726-like"/>
</dbReference>
<evidence type="ECO:0000313" key="6">
    <source>
        <dbReference type="EMBL" id="QVY47258.1"/>
    </source>
</evidence>
<name>A0A8E7UED1_SALER</name>
<evidence type="ECO:0000313" key="5">
    <source>
        <dbReference type="EMBL" id="QVY37544.1"/>
    </source>
</evidence>
<dbReference type="EMBL" id="CP074628">
    <property type="protein sequence ID" value="QVR97640.1"/>
    <property type="molecule type" value="Genomic_DNA"/>
</dbReference>
<dbReference type="EMBL" id="CP074659">
    <property type="protein sequence ID" value="QVS79802.1"/>
    <property type="molecule type" value="Genomic_DNA"/>
</dbReference>
<protein>
    <submittedName>
        <fullName evidence="6">Sce7726 family protein</fullName>
    </submittedName>
</protein>
<gene>
    <name evidence="7" type="ORF">A7R97_23745</name>
    <name evidence="5" type="ORF">B6E70_24380</name>
    <name evidence="3" type="ORF">B6K03_25025</name>
    <name evidence="4" type="ORF">B6K04_24130</name>
    <name evidence="6" type="ORF">B6K77_24645</name>
    <name evidence="2" type="ORF">XR86_23920</name>
    <name evidence="1" type="ORF">ZN15_24470</name>
</gene>
<reference evidence="7" key="1">
    <citation type="submission" date="2016-09" db="EMBL/GenBank/DDBJ databases">
        <authorList>
            <person name="Bell R."/>
        </authorList>
    </citation>
    <scope>NUCLEOTIDE SEQUENCE</scope>
    <source>
        <strain evidence="7">CFSAN044875</strain>
    </source>
</reference>
<dbReference type="EMBL" id="CP075046">
    <property type="protein sequence ID" value="QVY37544.1"/>
    <property type="molecule type" value="Genomic_DNA"/>
</dbReference>
<dbReference type="EMBL" id="CP074658">
    <property type="protein sequence ID" value="QVS75207.1"/>
    <property type="molecule type" value="Genomic_DNA"/>
</dbReference>
<dbReference type="AlphaFoldDB" id="A0A8E7UED1"/>
<organism evidence="6">
    <name type="scientific">Salmonella enterica</name>
    <name type="common">Salmonella choleraesuis</name>
    <dbReference type="NCBI Taxonomy" id="28901"/>
    <lineage>
        <taxon>Bacteria</taxon>
        <taxon>Pseudomonadati</taxon>
        <taxon>Pseudomonadota</taxon>
        <taxon>Gammaproteobacteria</taxon>
        <taxon>Enterobacterales</taxon>
        <taxon>Enterobacteriaceae</taxon>
        <taxon>Salmonella</taxon>
    </lineage>
</organism>
<evidence type="ECO:0000313" key="4">
    <source>
        <dbReference type="EMBL" id="QVS79802.1"/>
    </source>
</evidence>
<evidence type="ECO:0000313" key="2">
    <source>
        <dbReference type="EMBL" id="QVR97640.1"/>
    </source>
</evidence>
<accession>A0A8E7UED1</accession>
<evidence type="ECO:0000313" key="1">
    <source>
        <dbReference type="EMBL" id="QVR88335.1"/>
    </source>
</evidence>
<sequence length="300" mass="33794">MVRIDVLNPTQLSALSRMFSSSVISEIAKKGQSPLFSRLLSEASVFEFDDVDNVTIGDAFDTAFSLLRRSGLRNEYVYRSALIRNVLLGRHSLRTASMLTEFRIGSSKADMVILNGCGTVYEIKSDRDSLARLESQIENYRKAFSKIYVIAGTAHIQDILEKTSEDVGVMSLVRWNRISIVREAKENTDYICTATIFDSLRLSEAIDILNELNIDIPDLPNTLMRNAIRGIFTKLNPIDVQSCMIKTLKRTRNLAPLSTLIANLPSALQSIALMVQLRSKDRDRLVETLNKPLNEAFKWV</sequence>
<reference evidence="6" key="2">
    <citation type="submission" date="2018-07" db="EMBL/GenBank/DDBJ databases">
        <authorList>
            <consortium name="GenomeTrakr network: Whole genome sequencing for foodborne pathogen traceback"/>
        </authorList>
    </citation>
    <scope>NUCLEOTIDE SEQUENCE</scope>
    <source>
        <strain evidence="4">CFSAN008783</strain>
        <strain evidence="3">CFSAN008785</strain>
        <strain evidence="6">CFSAN008789</strain>
        <strain evidence="5">CFSAN008810</strain>
        <strain evidence="2">CFSAN029891</strain>
        <strain evidence="1">CFSAN029895</strain>
    </source>
</reference>
<dbReference type="EMBL" id="CP075138">
    <property type="protein sequence ID" value="QVZ90816.1"/>
    <property type="molecule type" value="Genomic_DNA"/>
</dbReference>
<evidence type="ECO:0000313" key="7">
    <source>
        <dbReference type="EMBL" id="QVZ90816.1"/>
    </source>
</evidence>
<dbReference type="NCBIfam" id="NF033832">
    <property type="entry name" value="sce7726_fam"/>
    <property type="match status" value="1"/>
</dbReference>